<evidence type="ECO:0000256" key="6">
    <source>
        <dbReference type="ARBA" id="ARBA00023054"/>
    </source>
</evidence>
<dbReference type="GeneID" id="14912491"/>
<evidence type="ECO:0000256" key="11">
    <source>
        <dbReference type="SAM" id="Coils"/>
    </source>
</evidence>
<evidence type="ECO:0000256" key="10">
    <source>
        <dbReference type="RuleBase" id="RU368011"/>
    </source>
</evidence>
<dbReference type="GO" id="GO:0008017">
    <property type="term" value="F:microtubule binding"/>
    <property type="evidence" value="ECO:0007669"/>
    <property type="project" value="TreeGrafter"/>
</dbReference>
<keyword evidence="5 10" id="KW-0995">Kinetochore</keyword>
<proteinExistence type="inferred from homology"/>
<feature type="coiled-coil region" evidence="11">
    <location>
        <begin position="47"/>
        <end position="115"/>
    </location>
</feature>
<comment type="similarity">
    <text evidence="1 10">Belongs to the SPC24 family.</text>
</comment>
<protein>
    <recommendedName>
        <fullName evidence="10">Kinetochore protein Spc24</fullName>
    </recommendedName>
</protein>
<gene>
    <name evidence="12" type="ORF">ACA1_321170</name>
</gene>
<dbReference type="OrthoDB" id="6432863at2759"/>
<dbReference type="EMBL" id="KB008139">
    <property type="protein sequence ID" value="ELR12010.1"/>
    <property type="molecule type" value="Genomic_DNA"/>
</dbReference>
<dbReference type="PANTHER" id="PTHR22142:SF2">
    <property type="entry name" value="KINETOCHORE PROTEIN SPC24"/>
    <property type="match status" value="1"/>
</dbReference>
<evidence type="ECO:0000313" key="13">
    <source>
        <dbReference type="Proteomes" id="UP000011083"/>
    </source>
</evidence>
<accession>L8GG00</accession>
<evidence type="ECO:0000256" key="8">
    <source>
        <dbReference type="ARBA" id="ARBA00023306"/>
    </source>
</evidence>
<evidence type="ECO:0000256" key="2">
    <source>
        <dbReference type="ARBA" id="ARBA00022454"/>
    </source>
</evidence>
<dbReference type="InterPro" id="IPR013252">
    <property type="entry name" value="Ndc80_Spc24"/>
</dbReference>
<dbReference type="GO" id="GO:0005634">
    <property type="term" value="C:nucleus"/>
    <property type="evidence" value="ECO:0007669"/>
    <property type="project" value="UniProtKB-SubCell"/>
</dbReference>
<comment type="subunit">
    <text evidence="10">Component of the NDC80 complex.</text>
</comment>
<dbReference type="GO" id="GO:0031262">
    <property type="term" value="C:Ndc80 complex"/>
    <property type="evidence" value="ECO:0007669"/>
    <property type="project" value="TreeGrafter"/>
</dbReference>
<evidence type="ECO:0000256" key="1">
    <source>
        <dbReference type="ARBA" id="ARBA00007804"/>
    </source>
</evidence>
<evidence type="ECO:0000256" key="5">
    <source>
        <dbReference type="ARBA" id="ARBA00022838"/>
    </source>
</evidence>
<name>L8GG00_ACACF</name>
<keyword evidence="3 10" id="KW-0132">Cell division</keyword>
<keyword evidence="6 11" id="KW-0175">Coiled coil</keyword>
<dbReference type="Pfam" id="PF08286">
    <property type="entry name" value="Spc24"/>
    <property type="match status" value="1"/>
</dbReference>
<evidence type="ECO:0000256" key="4">
    <source>
        <dbReference type="ARBA" id="ARBA00022776"/>
    </source>
</evidence>
<dbReference type="PANTHER" id="PTHR22142">
    <property type="match status" value="1"/>
</dbReference>
<dbReference type="RefSeq" id="XP_004334023.1">
    <property type="nucleotide sequence ID" value="XM_004333975.1"/>
</dbReference>
<keyword evidence="9 10" id="KW-0137">Centromere</keyword>
<comment type="function">
    <text evidence="10">Acts as a component of the essential kinetochore-associated NDC80 complex, which is required for chromosome segregation and spindle checkpoint activity.</text>
</comment>
<evidence type="ECO:0000313" key="12">
    <source>
        <dbReference type="EMBL" id="ELR12010.1"/>
    </source>
</evidence>
<evidence type="ECO:0000256" key="3">
    <source>
        <dbReference type="ARBA" id="ARBA00022618"/>
    </source>
</evidence>
<keyword evidence="4 10" id="KW-0498">Mitosis</keyword>
<keyword evidence="8 10" id="KW-0131">Cell cycle</keyword>
<keyword evidence="7 10" id="KW-0539">Nucleus</keyword>
<dbReference type="Proteomes" id="UP000011083">
    <property type="component" value="Unassembled WGS sequence"/>
</dbReference>
<reference evidence="12 13" key="1">
    <citation type="journal article" date="2013" name="Genome Biol.">
        <title>Genome of Acanthamoeba castellanii highlights extensive lateral gene transfer and early evolution of tyrosine kinase signaling.</title>
        <authorList>
            <person name="Clarke M."/>
            <person name="Lohan A.J."/>
            <person name="Liu B."/>
            <person name="Lagkouvardos I."/>
            <person name="Roy S."/>
            <person name="Zafar N."/>
            <person name="Bertelli C."/>
            <person name="Schilde C."/>
            <person name="Kianianmomeni A."/>
            <person name="Burglin T.R."/>
            <person name="Frech C."/>
            <person name="Turcotte B."/>
            <person name="Kopec K.O."/>
            <person name="Synnott J.M."/>
            <person name="Choo C."/>
            <person name="Paponov I."/>
            <person name="Finkler A."/>
            <person name="Soon Heng Tan C."/>
            <person name="Hutchins A.P."/>
            <person name="Weinmeier T."/>
            <person name="Rattei T."/>
            <person name="Chu J.S."/>
            <person name="Gimenez G."/>
            <person name="Irimia M."/>
            <person name="Rigden D.J."/>
            <person name="Fitzpatrick D.A."/>
            <person name="Lorenzo-Morales J."/>
            <person name="Bateman A."/>
            <person name="Chiu C.H."/>
            <person name="Tang P."/>
            <person name="Hegemann P."/>
            <person name="Fromm H."/>
            <person name="Raoult D."/>
            <person name="Greub G."/>
            <person name="Miranda-Saavedra D."/>
            <person name="Chen N."/>
            <person name="Nash P."/>
            <person name="Ginger M.L."/>
            <person name="Horn M."/>
            <person name="Schaap P."/>
            <person name="Caler L."/>
            <person name="Loftus B."/>
        </authorList>
    </citation>
    <scope>NUCLEOTIDE SEQUENCE [LARGE SCALE GENOMIC DNA]</scope>
    <source>
        <strain evidence="12 13">Neff</strain>
    </source>
</reference>
<dbReference type="OMA" id="AECHELI"/>
<dbReference type="Gene3D" id="3.30.160.570">
    <property type="entry name" value="Ncd80 complex, Spc24 subunit"/>
    <property type="match status" value="1"/>
</dbReference>
<dbReference type="GO" id="GO:0007059">
    <property type="term" value="P:chromosome segregation"/>
    <property type="evidence" value="ECO:0007669"/>
    <property type="project" value="TreeGrafter"/>
</dbReference>
<evidence type="ECO:0000256" key="9">
    <source>
        <dbReference type="ARBA" id="ARBA00023328"/>
    </source>
</evidence>
<dbReference type="AlphaFoldDB" id="L8GG00"/>
<comment type="subcellular location">
    <subcellularLocation>
        <location evidence="10">Nucleus</location>
    </subcellularLocation>
    <subcellularLocation>
        <location evidence="10">Chromosome</location>
        <location evidence="10">Centromere</location>
        <location evidence="10">Kinetochore</location>
    </subcellularLocation>
</comment>
<organism evidence="12 13">
    <name type="scientific">Acanthamoeba castellanii (strain ATCC 30010 / Neff)</name>
    <dbReference type="NCBI Taxonomy" id="1257118"/>
    <lineage>
        <taxon>Eukaryota</taxon>
        <taxon>Amoebozoa</taxon>
        <taxon>Discosea</taxon>
        <taxon>Longamoebia</taxon>
        <taxon>Centramoebida</taxon>
        <taxon>Acanthamoebidae</taxon>
        <taxon>Acanthamoeba</taxon>
    </lineage>
</organism>
<dbReference type="GO" id="GO:0051301">
    <property type="term" value="P:cell division"/>
    <property type="evidence" value="ECO:0007669"/>
    <property type="project" value="UniProtKB-UniRule"/>
</dbReference>
<dbReference type="KEGG" id="acan:ACA1_321170"/>
<evidence type="ECO:0000256" key="7">
    <source>
        <dbReference type="ARBA" id="ARBA00023242"/>
    </source>
</evidence>
<dbReference type="VEuPathDB" id="AmoebaDB:ACA1_321170"/>
<sequence>MHTNQNHESLLILTELTSIFTDEKDAQLICAIKEKESLIRARHDAKQAEMKNTIKALTSDVRKIEMKAQRKESKEQFNAKIAALEKEKDLVTTNLGQYERNIKKMDEELSRLSLVETNMQAKASTISRETGDEVPRTKHLLSLYRSISNIQWRHDSDFIEGHVTLVDDVRPFSFDPTKHPKVVVADQLWDLLA</sequence>
<keyword evidence="2 10" id="KW-0158">Chromosome</keyword>
<keyword evidence="13" id="KW-1185">Reference proteome</keyword>